<feature type="repeat" description="WD" evidence="9">
    <location>
        <begin position="140"/>
        <end position="181"/>
    </location>
</feature>
<evidence type="ECO:0000256" key="5">
    <source>
        <dbReference type="ARBA" id="ARBA00023054"/>
    </source>
</evidence>
<keyword evidence="5" id="KW-0175">Coiled coil</keyword>
<feature type="repeat" description="WD" evidence="9">
    <location>
        <begin position="98"/>
        <end position="139"/>
    </location>
</feature>
<comment type="caution">
    <text evidence="11">The sequence shown here is derived from an EMBL/GenBank/DDBJ whole genome shotgun (WGS) entry which is preliminary data.</text>
</comment>
<dbReference type="GO" id="GO:0036064">
    <property type="term" value="C:ciliary basal body"/>
    <property type="evidence" value="ECO:0007669"/>
    <property type="project" value="TreeGrafter"/>
</dbReference>
<evidence type="ECO:0000256" key="2">
    <source>
        <dbReference type="ARBA" id="ARBA00022490"/>
    </source>
</evidence>
<dbReference type="PRINTS" id="PR00320">
    <property type="entry name" value="GPROTEINBRPT"/>
</dbReference>
<evidence type="ECO:0000256" key="3">
    <source>
        <dbReference type="ARBA" id="ARBA00022574"/>
    </source>
</evidence>
<organism evidence="11 12">
    <name type="scientific">Eleutherodactylus coqui</name>
    <name type="common">Puerto Rican coqui</name>
    <dbReference type="NCBI Taxonomy" id="57060"/>
    <lineage>
        <taxon>Eukaryota</taxon>
        <taxon>Metazoa</taxon>
        <taxon>Chordata</taxon>
        <taxon>Craniata</taxon>
        <taxon>Vertebrata</taxon>
        <taxon>Euteleostomi</taxon>
        <taxon>Amphibia</taxon>
        <taxon>Batrachia</taxon>
        <taxon>Anura</taxon>
        <taxon>Neobatrachia</taxon>
        <taxon>Hyloidea</taxon>
        <taxon>Eleutherodactylidae</taxon>
        <taxon>Eleutherodactylinae</taxon>
        <taxon>Eleutherodactylus</taxon>
        <taxon>Eleutherodactylus</taxon>
    </lineage>
</organism>
<dbReference type="Gene3D" id="2.130.10.10">
    <property type="entry name" value="YVTN repeat-like/Quinoprotein amine dehydrogenase"/>
    <property type="match status" value="2"/>
</dbReference>
<feature type="repeat" description="WD" evidence="9">
    <location>
        <begin position="182"/>
        <end position="223"/>
    </location>
</feature>
<dbReference type="GO" id="GO:0005814">
    <property type="term" value="C:centriole"/>
    <property type="evidence" value="ECO:0007669"/>
    <property type="project" value="UniProtKB-SubCell"/>
</dbReference>
<feature type="region of interest" description="Disordered" evidence="10">
    <location>
        <begin position="328"/>
        <end position="376"/>
    </location>
</feature>
<evidence type="ECO:0000256" key="7">
    <source>
        <dbReference type="ARBA" id="ARBA00037984"/>
    </source>
</evidence>
<feature type="repeat" description="WD" evidence="9">
    <location>
        <begin position="224"/>
        <end position="256"/>
    </location>
</feature>
<keyword evidence="12" id="KW-1185">Reference proteome</keyword>
<evidence type="ECO:0000256" key="10">
    <source>
        <dbReference type="SAM" id="MobiDB-lite"/>
    </source>
</evidence>
<name>A0A8J6KFL5_ELECQ</name>
<dbReference type="Pfam" id="PF00400">
    <property type="entry name" value="WD40"/>
    <property type="match status" value="6"/>
</dbReference>
<evidence type="ECO:0000256" key="4">
    <source>
        <dbReference type="ARBA" id="ARBA00022737"/>
    </source>
</evidence>
<dbReference type="GO" id="GO:0060271">
    <property type="term" value="P:cilium assembly"/>
    <property type="evidence" value="ECO:0007669"/>
    <property type="project" value="TreeGrafter"/>
</dbReference>
<feature type="compositionally biased region" description="Basic and acidic residues" evidence="10">
    <location>
        <begin position="358"/>
        <end position="370"/>
    </location>
</feature>
<dbReference type="InterPro" id="IPR015943">
    <property type="entry name" value="WD40/YVTN_repeat-like_dom_sf"/>
</dbReference>
<comment type="similarity">
    <text evidence="7">Belongs to the WD repeat POC1 family.</text>
</comment>
<dbReference type="InterPro" id="IPR001680">
    <property type="entry name" value="WD40_rpt"/>
</dbReference>
<comment type="subcellular location">
    <subcellularLocation>
        <location evidence="1">Cytoplasm</location>
        <location evidence="1">Cytoskeleton</location>
        <location evidence="1">Microtubule organizing center</location>
        <location evidence="1">Centrosome</location>
        <location evidence="1">Centriole</location>
    </subcellularLocation>
</comment>
<sequence length="429" mass="48226">MVWNFKPQSRAFRFIGHREAVTSVQFSPMGHLLASASKDRTVRLWTPNIKGESVIFKAHTASIRSVDFSANGQSIITASDDKSVKAWSVRHQRFLFSLTQHTNWVRCARFSPDGRLIASCSDDKAIRIWDTANRVCINTFMDYKGHSNYVSFNPSGTCVASAGSNSTVKVWDIRMNKLLQQYQVHSAGVNCLSFHPTGNFLLSASSDGTVKVLDLLEGRLLYTLHGHQGPVLTVAFSRDGEQFASGGTDAQVLVWKTNFDTFENKEICKIQQKRLYPEAPPHLNDIYPRSSHVHRSSGHSIEINPMFEVADTQAFNPPIIDVRNAASNEQAQQLHSPSEIPRRSECAPYNTSPPLPTELRRREQKEHPANERPVSGFSLSSTLEHIVDQLSILTQTVSILEHRLTLTEDKLKEFIENRPRISTQISESD</sequence>
<dbReference type="PANTHER" id="PTHR44019:SF1">
    <property type="entry name" value="POC1 CENTRIOLAR PROTEIN HOMOLOG B"/>
    <property type="match status" value="1"/>
</dbReference>
<evidence type="ECO:0000256" key="9">
    <source>
        <dbReference type="PROSITE-ProRule" id="PRU00221"/>
    </source>
</evidence>
<keyword evidence="4" id="KW-0677">Repeat</keyword>
<dbReference type="PROSITE" id="PS00678">
    <property type="entry name" value="WD_REPEATS_1"/>
    <property type="match status" value="1"/>
</dbReference>
<evidence type="ECO:0000313" key="12">
    <source>
        <dbReference type="Proteomes" id="UP000770717"/>
    </source>
</evidence>
<keyword evidence="3 9" id="KW-0853">WD repeat</keyword>
<dbReference type="InterPro" id="IPR020472">
    <property type="entry name" value="WD40_PAC1"/>
</dbReference>
<reference evidence="11" key="1">
    <citation type="thesis" date="2020" institute="ProQuest LLC" country="789 East Eisenhower Parkway, Ann Arbor, MI, USA">
        <title>Comparative Genomics and Chromosome Evolution.</title>
        <authorList>
            <person name="Mudd A.B."/>
        </authorList>
    </citation>
    <scope>NUCLEOTIDE SEQUENCE</scope>
    <source>
        <strain evidence="11">HN-11 Male</strain>
        <tissue evidence="11">Kidney and liver</tissue>
    </source>
</reference>
<proteinExistence type="inferred from homology"/>
<evidence type="ECO:0000256" key="8">
    <source>
        <dbReference type="ARBA" id="ARBA00039724"/>
    </source>
</evidence>
<dbReference type="AlphaFoldDB" id="A0A8J6KFL5"/>
<dbReference type="SUPFAM" id="SSF50978">
    <property type="entry name" value="WD40 repeat-like"/>
    <property type="match status" value="1"/>
</dbReference>
<dbReference type="InterPro" id="IPR050505">
    <property type="entry name" value="WDR55/POC1"/>
</dbReference>
<dbReference type="PROSITE" id="PS50294">
    <property type="entry name" value="WD_REPEATS_REGION"/>
    <property type="match status" value="6"/>
</dbReference>
<dbReference type="PROSITE" id="PS50082">
    <property type="entry name" value="WD_REPEATS_2"/>
    <property type="match status" value="6"/>
</dbReference>
<dbReference type="InterPro" id="IPR019775">
    <property type="entry name" value="WD40_repeat_CS"/>
</dbReference>
<evidence type="ECO:0000256" key="6">
    <source>
        <dbReference type="ARBA" id="ARBA00023212"/>
    </source>
</evidence>
<dbReference type="OrthoDB" id="10264588at2759"/>
<evidence type="ECO:0000313" key="11">
    <source>
        <dbReference type="EMBL" id="KAG9490431.1"/>
    </source>
</evidence>
<gene>
    <name evidence="11" type="ORF">GDO78_006003</name>
</gene>
<feature type="repeat" description="WD" evidence="9">
    <location>
        <begin position="56"/>
        <end position="97"/>
    </location>
</feature>
<dbReference type="PANTHER" id="PTHR44019">
    <property type="entry name" value="WD REPEAT-CONTAINING PROTEIN 55"/>
    <property type="match status" value="1"/>
</dbReference>
<keyword evidence="6" id="KW-0206">Cytoskeleton</keyword>
<accession>A0A8J6KFL5</accession>
<evidence type="ECO:0000256" key="1">
    <source>
        <dbReference type="ARBA" id="ARBA00004114"/>
    </source>
</evidence>
<dbReference type="EMBL" id="WNTK01000002">
    <property type="protein sequence ID" value="KAG9490431.1"/>
    <property type="molecule type" value="Genomic_DNA"/>
</dbReference>
<dbReference type="SMART" id="SM00320">
    <property type="entry name" value="WD40"/>
    <property type="match status" value="6"/>
</dbReference>
<dbReference type="Proteomes" id="UP000770717">
    <property type="component" value="Unassembled WGS sequence"/>
</dbReference>
<dbReference type="InterPro" id="IPR036322">
    <property type="entry name" value="WD40_repeat_dom_sf"/>
</dbReference>
<protein>
    <recommendedName>
        <fullName evidence="8">POC1 centriolar protein homolog B</fullName>
    </recommendedName>
</protein>
<feature type="repeat" description="WD" evidence="9">
    <location>
        <begin position="14"/>
        <end position="45"/>
    </location>
</feature>
<keyword evidence="2" id="KW-0963">Cytoplasm</keyword>
<dbReference type="CDD" id="cd00200">
    <property type="entry name" value="WD40"/>
    <property type="match status" value="1"/>
</dbReference>